<dbReference type="KEGG" id="rfs:C1I64_19760"/>
<sequence length="257" mass="27084">MSIEARGRTLVDLHTAPELLSVVNVWDVVSATTITALPETRALATASHSIAATFGYEDGERIPLDLHLSMIERIVAAVDVPVSADLEAGYGDAGETVRRAIEVGVVGANLEDQAKPLAEALRSVEKAVAAAEEEAVPFALNARTDVFLRAGDRDRGEVLADAVERGRAYLDAGATCFFVPGLLQDAELEALVAELGRQRVSVIGVPGSQSPARFEELGLARVSYGPWTQRVALTALQDAATALYAGGALPEGTRPLN</sequence>
<dbReference type="InterPro" id="IPR039556">
    <property type="entry name" value="ICL/PEPM"/>
</dbReference>
<dbReference type="SUPFAM" id="SSF51621">
    <property type="entry name" value="Phosphoenolpyruvate/pyruvate domain"/>
    <property type="match status" value="1"/>
</dbReference>
<dbReference type="EMBL" id="CP028137">
    <property type="protein sequence ID" value="AZZ54046.1"/>
    <property type="molecule type" value="Genomic_DNA"/>
</dbReference>
<accession>A0A3T0T5Z5</accession>
<dbReference type="Gene3D" id="3.20.20.60">
    <property type="entry name" value="Phosphoenolpyruvate-binding domains"/>
    <property type="match status" value="1"/>
</dbReference>
<dbReference type="InterPro" id="IPR040442">
    <property type="entry name" value="Pyrv_kinase-like_dom_sf"/>
</dbReference>
<gene>
    <name evidence="1" type="ORF">C1I64_19760</name>
</gene>
<evidence type="ECO:0000313" key="2">
    <source>
        <dbReference type="Proteomes" id="UP000285317"/>
    </source>
</evidence>
<dbReference type="GO" id="GO:0016829">
    <property type="term" value="F:lyase activity"/>
    <property type="evidence" value="ECO:0007669"/>
    <property type="project" value="UniProtKB-KW"/>
</dbReference>
<reference evidence="1 2" key="1">
    <citation type="submission" date="2018-03" db="EMBL/GenBank/DDBJ databases">
        <title>Bacteriophage NCPPB3778 and a type I-E CRISPR drive the evolution of the US Biological Select Agent, Rathayibacter toxicus.</title>
        <authorList>
            <person name="Davis E.W.II."/>
            <person name="Tabima J.F."/>
            <person name="Weisberg A.J."/>
            <person name="Dantas Lopes L."/>
            <person name="Wiseman M.S."/>
            <person name="Wiseman M.S."/>
            <person name="Pupko T."/>
            <person name="Belcher M.S."/>
            <person name="Sechler A.J."/>
            <person name="Tancos M.A."/>
            <person name="Schroeder B.K."/>
            <person name="Murray T.D."/>
            <person name="Luster D.G."/>
            <person name="Schneider W.L."/>
            <person name="Rogers E."/>
            <person name="Andreote F.D."/>
            <person name="Grunwald N.J."/>
            <person name="Putnam M.L."/>
            <person name="Chang J.H."/>
        </authorList>
    </citation>
    <scope>NUCLEOTIDE SEQUENCE [LARGE SCALE GENOMIC DNA]</scope>
    <source>
        <strain evidence="1 2">DSM 15932</strain>
    </source>
</reference>
<proteinExistence type="predicted"/>
<dbReference type="InterPro" id="IPR015813">
    <property type="entry name" value="Pyrv/PenolPyrv_kinase-like_dom"/>
</dbReference>
<protein>
    <submittedName>
        <fullName evidence="1">Isocitrate lyase/phosphoenolpyruvate mutase family protein</fullName>
    </submittedName>
</protein>
<dbReference type="Proteomes" id="UP000285317">
    <property type="component" value="Chromosome"/>
</dbReference>
<dbReference type="RefSeq" id="WP_127888388.1">
    <property type="nucleotide sequence ID" value="NZ_CP028137.1"/>
</dbReference>
<keyword evidence="1" id="KW-0670">Pyruvate</keyword>
<dbReference type="PANTHER" id="PTHR42905:SF16">
    <property type="entry name" value="CARBOXYPHOSPHONOENOLPYRUVATE PHOSPHONOMUTASE-LIKE PROTEIN (AFU_ORTHOLOGUE AFUA_5G07230)"/>
    <property type="match status" value="1"/>
</dbReference>
<keyword evidence="1" id="KW-0456">Lyase</keyword>
<dbReference type="PANTHER" id="PTHR42905">
    <property type="entry name" value="PHOSPHOENOLPYRUVATE CARBOXYLASE"/>
    <property type="match status" value="1"/>
</dbReference>
<dbReference type="AlphaFoldDB" id="A0A3T0T5Z5"/>
<name>A0A3T0T5Z5_9MICO</name>
<organism evidence="1 2">
    <name type="scientific">Rathayibacter festucae DSM 15932</name>
    <dbReference type="NCBI Taxonomy" id="1328866"/>
    <lineage>
        <taxon>Bacteria</taxon>
        <taxon>Bacillati</taxon>
        <taxon>Actinomycetota</taxon>
        <taxon>Actinomycetes</taxon>
        <taxon>Micrococcales</taxon>
        <taxon>Microbacteriaceae</taxon>
        <taxon>Rathayibacter</taxon>
    </lineage>
</organism>
<evidence type="ECO:0000313" key="1">
    <source>
        <dbReference type="EMBL" id="AZZ54046.1"/>
    </source>
</evidence>
<dbReference type="CDD" id="cd00377">
    <property type="entry name" value="ICL_PEPM"/>
    <property type="match status" value="1"/>
</dbReference>
<dbReference type="Pfam" id="PF13714">
    <property type="entry name" value="PEP_mutase"/>
    <property type="match status" value="1"/>
</dbReference>